<dbReference type="eggNOG" id="COG1983">
    <property type="taxonomic scope" value="Bacteria"/>
</dbReference>
<gene>
    <name evidence="10" type="ORF">KAOT1_01499</name>
</gene>
<dbReference type="InterPro" id="IPR054321">
    <property type="entry name" value="PspC-rel_TM"/>
</dbReference>
<comment type="caution">
    <text evidence="10">The sequence shown here is derived from an EMBL/GenBank/DDBJ whole genome shotgun (WGS) entry which is preliminary data.</text>
</comment>
<organism evidence="10 11">
    <name type="scientific">Kordia algicida OT-1</name>
    <dbReference type="NCBI Taxonomy" id="391587"/>
    <lineage>
        <taxon>Bacteria</taxon>
        <taxon>Pseudomonadati</taxon>
        <taxon>Bacteroidota</taxon>
        <taxon>Flavobacteriia</taxon>
        <taxon>Flavobacteriales</taxon>
        <taxon>Flavobacteriaceae</taxon>
        <taxon>Kordia</taxon>
    </lineage>
</organism>
<dbReference type="InterPro" id="IPR052027">
    <property type="entry name" value="PspC"/>
</dbReference>
<evidence type="ECO:0000256" key="4">
    <source>
        <dbReference type="ARBA" id="ARBA00022989"/>
    </source>
</evidence>
<evidence type="ECO:0000256" key="5">
    <source>
        <dbReference type="ARBA" id="ARBA00023136"/>
    </source>
</evidence>
<evidence type="ECO:0000259" key="8">
    <source>
        <dbReference type="Pfam" id="PF22571"/>
    </source>
</evidence>
<feature type="domain" description="Phage shock protein PspC N-terminal" evidence="7">
    <location>
        <begin position="108"/>
        <end position="166"/>
    </location>
</feature>
<dbReference type="Pfam" id="PF22744">
    <property type="entry name" value="Toast-rack_PspC-Cterm"/>
    <property type="match status" value="1"/>
</dbReference>
<dbReference type="RefSeq" id="WP_007092875.1">
    <property type="nucleotide sequence ID" value="NZ_CP142125.1"/>
</dbReference>
<feature type="transmembrane region" description="Helical" evidence="6">
    <location>
        <begin position="288"/>
        <end position="314"/>
    </location>
</feature>
<evidence type="ECO:0000313" key="11">
    <source>
        <dbReference type="Proteomes" id="UP000002945"/>
    </source>
</evidence>
<evidence type="ECO:0000259" key="7">
    <source>
        <dbReference type="Pfam" id="PF04024"/>
    </source>
</evidence>
<name>A9E5X9_9FLAO</name>
<evidence type="ECO:0000256" key="3">
    <source>
        <dbReference type="ARBA" id="ARBA00022692"/>
    </source>
</evidence>
<dbReference type="PANTHER" id="PTHR33885:SF3">
    <property type="entry name" value="PHAGE SHOCK PROTEIN C"/>
    <property type="match status" value="1"/>
</dbReference>
<feature type="domain" description="PspC-related ToastRack" evidence="9">
    <location>
        <begin position="395"/>
        <end position="528"/>
    </location>
</feature>
<feature type="transmembrane region" description="Helical" evidence="6">
    <location>
        <begin position="118"/>
        <end position="137"/>
    </location>
</feature>
<dbReference type="Pfam" id="PF22571">
    <property type="entry name" value="LiaI-LiaF-TM_PspC"/>
    <property type="match status" value="1"/>
</dbReference>
<feature type="transmembrane region" description="Helical" evidence="6">
    <location>
        <begin position="143"/>
        <end position="163"/>
    </location>
</feature>
<dbReference type="OrthoDB" id="5772680at2"/>
<protein>
    <submittedName>
        <fullName evidence="10">Uncharacterized protein</fullName>
    </submittedName>
</protein>
<evidence type="ECO:0000256" key="2">
    <source>
        <dbReference type="ARBA" id="ARBA00022475"/>
    </source>
</evidence>
<evidence type="ECO:0000259" key="9">
    <source>
        <dbReference type="Pfam" id="PF22744"/>
    </source>
</evidence>
<feature type="transmembrane region" description="Helical" evidence="6">
    <location>
        <begin position="326"/>
        <end position="348"/>
    </location>
</feature>
<dbReference type="AlphaFoldDB" id="A9E5X9"/>
<dbReference type="GO" id="GO:0005886">
    <property type="term" value="C:plasma membrane"/>
    <property type="evidence" value="ECO:0007669"/>
    <property type="project" value="UniProtKB-SubCell"/>
</dbReference>
<keyword evidence="11" id="KW-1185">Reference proteome</keyword>
<dbReference type="InterPro" id="IPR054319">
    <property type="entry name" value="PspC-rel_ToastRack"/>
</dbReference>
<dbReference type="EMBL" id="ABIB01000011">
    <property type="protein sequence ID" value="EDP94969.1"/>
    <property type="molecule type" value="Genomic_DNA"/>
</dbReference>
<dbReference type="Proteomes" id="UP000002945">
    <property type="component" value="Unassembled WGS sequence"/>
</dbReference>
<comment type="subcellular location">
    <subcellularLocation>
        <location evidence="1">Cell membrane</location>
        <topology evidence="1">Single-pass membrane protein</topology>
    </subcellularLocation>
</comment>
<accession>A9E5X9</accession>
<dbReference type="HOGENOM" id="CLU_017085_0_0_10"/>
<dbReference type="STRING" id="391587.KAOT1_01499"/>
<feature type="transmembrane region" description="Helical" evidence="6">
    <location>
        <begin position="237"/>
        <end position="263"/>
    </location>
</feature>
<keyword evidence="3 6" id="KW-0812">Transmembrane</keyword>
<evidence type="ECO:0000313" key="10">
    <source>
        <dbReference type="EMBL" id="EDP94969.1"/>
    </source>
</evidence>
<dbReference type="PANTHER" id="PTHR33885">
    <property type="entry name" value="PHAGE SHOCK PROTEIN C"/>
    <property type="match status" value="1"/>
</dbReference>
<keyword evidence="2" id="KW-1003">Cell membrane</keyword>
<reference evidence="10 11" key="1">
    <citation type="journal article" date="2011" name="J. Bacteriol.">
        <title>Genome sequence of the algicidal bacterium Kordia algicida OT-1.</title>
        <authorList>
            <person name="Lee H.S."/>
            <person name="Kang S.G."/>
            <person name="Kwon K.K."/>
            <person name="Lee J.H."/>
            <person name="Kim S.J."/>
        </authorList>
    </citation>
    <scope>NUCLEOTIDE SEQUENCE [LARGE SCALE GENOMIC DNA]</scope>
    <source>
        <strain evidence="10 11">OT-1</strain>
    </source>
</reference>
<keyword evidence="5 6" id="KW-0472">Membrane</keyword>
<evidence type="ECO:0000256" key="1">
    <source>
        <dbReference type="ARBA" id="ARBA00004162"/>
    </source>
</evidence>
<proteinExistence type="predicted"/>
<keyword evidence="4 6" id="KW-1133">Transmembrane helix</keyword>
<dbReference type="Pfam" id="PF04024">
    <property type="entry name" value="PspC"/>
    <property type="match status" value="1"/>
</dbReference>
<sequence>MNKTININLANMFFHIDEEAYNSLQRYLNAIKRSFTDSQGRDEIIADIEARVAELFSERMKTERQVISMKEVQEVIEIMGQPEDYLVDDVIFEDEPKTHHRRTYSSHRKLYRDYDNKFLGGVCAGLAQYFGIDALWIRLLAIIVVLAGVGSPILVYIILWIIIPKANTTSEKLAMAGKPANISNIEQKIKEGLDDVQEKFNDVNFDRVGQRAKSGAASFFDTIGNILTVFLKIFAKFFGVIFIIIAASILISVIMSALGVSFFNFDLISGEESIYYRDLGMLNETPRWILGLLLLFALGIPAVILFILGMKILVKNSKSIGMPAKITLFVLWIGSCIGIGFLASSAALHHNIETSVSVKEELAIVANDTIKIKMVRNEDFNRSLRRYYDDYEVEYDENGDVILFSRDVRLIVRQTDSDTGRIRINKSAGGINHTAAKRRAQEIDYNYTFENNTLKLDGYFLFDPENKHNQQKVEINLYLPKGTIVYADKNTKPFHRNSIGSGDILGTGEEENHYLVIDNDLKCLDCESTIKKLKNKKEKDTTKEITINSEKVDINIKNKDENVNVNVKRDSVPTNTNN</sequence>
<feature type="domain" description="PspC-related transmembrane region" evidence="8">
    <location>
        <begin position="207"/>
        <end position="348"/>
    </location>
</feature>
<dbReference type="InterPro" id="IPR007168">
    <property type="entry name" value="Phageshock_PspC_N"/>
</dbReference>
<evidence type="ECO:0000256" key="6">
    <source>
        <dbReference type="SAM" id="Phobius"/>
    </source>
</evidence>